<protein>
    <submittedName>
        <fullName evidence="2">BspA family leucine-rich repeat surface protein</fullName>
    </submittedName>
</protein>
<reference evidence="2 3" key="1">
    <citation type="submission" date="2018-08" db="EMBL/GenBank/DDBJ databases">
        <authorList>
            <person name="Clegg S.R."/>
            <person name="Carter S.D."/>
            <person name="Radford A.D."/>
            <person name="Darby A."/>
            <person name="Hall N."/>
            <person name="Birtles R."/>
            <person name="Evans N.J."/>
        </authorList>
    </citation>
    <scope>NUCLEOTIDE SEQUENCE [LARGE SCALE GENOMIC DNA]</scope>
    <source>
        <strain evidence="2 3">ATCC 700293</strain>
    </source>
</reference>
<sequence length="872" mass="93160">MNGTNDSYPLKIEKAVTVTVRFEKLPPGTFAVNFGVDGSNGTLNATVDGKEITNGSGVQKDKTVIFTATPNDGYEVDKWNITGDAFETGTGTDGSLTAKINITKETTVKVSFKLKKYPVTFSVDGTGGTLKAEVDGTVINTNDKVEHGKQVTFTAKANDSYRVKSWTLDGKPVTEAGTNTEYKLTVTKACTVKVSFVLTYAAAFSVEGSGGTLKAKAEGEAETETSPINVEKDKTVTFTATPNTDYMVDTWTVTPSAALQEGGTEGSTTAKVKITEATTVKVSFTKYKKVGYGTNGDDLKNCLTTASPASDGIYYIEVTGLKAEHLKGTYPNPGPLGQILKDHPTKKVALKLPKTVEGLTDMSSCFQQCTNLVQVRNIPDGVTNMNNCFTECSSLTEAPAIPPSVQDITQCFNRCSSLVKAPAIPQGVTNMQNCFYDCTNLKEVPAIPDTVTNMRQCFMNCGSLTKVPAIPANVTDMLSCFEGCTSLTEAPVLPANVTNIARCFANCTSLVEAPEIPATVTGIIACFQNCGSLTKAPSAIPDTVTNMNECFQNCGSLTKAPALPANVTNMQGSFQSCGSLIEAPEIPATAQFISYCFEGCGKIKSVVLKCNYRDGSFSDLFRNCASLEDGGIKVPAGQLQDYKDHANKMKTTEKKFGVRVAYAELSAFLAGTNSSAADVNYIEVTGLTKADLEERYNDSCKLGDKLKAHPTKKVALELPKEVEGLTDTSFRTCTSLVSVRNIPKSVRSMKNCFSSCTSLKYVSEVPSGIMDMQGCFLGCTALTEAPTIPSGVTNMIKCFSGCTALTSVTLKCNYDPVNVSLENTFQNCTALGEKSIKVPQAYYGNYTTADALNKMAVPGANEAEQRKKFEGV</sequence>
<dbReference type="InterPro" id="IPR026906">
    <property type="entry name" value="LRR_5"/>
</dbReference>
<dbReference type="InterPro" id="IPR044060">
    <property type="entry name" value="Bacterial_rp_domain"/>
</dbReference>
<name>A0ABX7LXL4_TREMD</name>
<evidence type="ECO:0000313" key="3">
    <source>
        <dbReference type="Proteomes" id="UP000663454"/>
    </source>
</evidence>
<dbReference type="EMBL" id="CP031393">
    <property type="protein sequence ID" value="QSH96790.1"/>
    <property type="molecule type" value="Genomic_DNA"/>
</dbReference>
<dbReference type="InterPro" id="IPR032675">
    <property type="entry name" value="LRR_dom_sf"/>
</dbReference>
<feature type="domain" description="Bacterial repeat" evidence="1">
    <location>
        <begin position="42"/>
        <end position="115"/>
    </location>
</feature>
<evidence type="ECO:0000259" key="1">
    <source>
        <dbReference type="Pfam" id="PF18998"/>
    </source>
</evidence>
<organism evidence="2 3">
    <name type="scientific">Treponema medium</name>
    <dbReference type="NCBI Taxonomy" id="58231"/>
    <lineage>
        <taxon>Bacteria</taxon>
        <taxon>Pseudomonadati</taxon>
        <taxon>Spirochaetota</taxon>
        <taxon>Spirochaetia</taxon>
        <taxon>Spirochaetales</taxon>
        <taxon>Treponemataceae</taxon>
        <taxon>Treponema</taxon>
    </lineage>
</organism>
<dbReference type="PANTHER" id="PTHR45661:SF3">
    <property type="entry name" value="IG-LIKE DOMAIN-CONTAINING PROTEIN"/>
    <property type="match status" value="1"/>
</dbReference>
<dbReference type="Pfam" id="PF18998">
    <property type="entry name" value="Flg_new_2"/>
    <property type="match status" value="3"/>
</dbReference>
<feature type="domain" description="Bacterial repeat" evidence="1">
    <location>
        <begin position="130"/>
        <end position="196"/>
    </location>
</feature>
<dbReference type="Proteomes" id="UP000663454">
    <property type="component" value="Chromosome"/>
</dbReference>
<gene>
    <name evidence="2" type="ORF">DWB79_03250</name>
</gene>
<keyword evidence="3" id="KW-1185">Reference proteome</keyword>
<evidence type="ECO:0000313" key="2">
    <source>
        <dbReference type="EMBL" id="QSH96790.1"/>
    </source>
</evidence>
<proteinExistence type="predicted"/>
<dbReference type="InterPro" id="IPR053139">
    <property type="entry name" value="Surface_bspA-like"/>
</dbReference>
<accession>A0ABX7LXL4</accession>
<dbReference type="Pfam" id="PF13306">
    <property type="entry name" value="LRR_5"/>
    <property type="match status" value="2"/>
</dbReference>
<dbReference type="PANTHER" id="PTHR45661">
    <property type="entry name" value="SURFACE ANTIGEN"/>
    <property type="match status" value="1"/>
</dbReference>
<dbReference type="Gene3D" id="3.80.10.10">
    <property type="entry name" value="Ribonuclease Inhibitor"/>
    <property type="match status" value="4"/>
</dbReference>
<dbReference type="SUPFAM" id="SSF52058">
    <property type="entry name" value="L domain-like"/>
    <property type="match status" value="1"/>
</dbReference>
<feature type="domain" description="Bacterial repeat" evidence="1">
    <location>
        <begin position="213"/>
        <end position="286"/>
    </location>
</feature>